<reference evidence="4" key="1">
    <citation type="submission" date="2016-10" db="EMBL/GenBank/DDBJ databases">
        <authorList>
            <person name="Varghese N."/>
            <person name="Submissions S."/>
        </authorList>
    </citation>
    <scope>NUCLEOTIDE SEQUENCE [LARGE SCALE GENOMIC DNA]</scope>
    <source>
        <strain evidence="4">DSM 45405</strain>
    </source>
</reference>
<dbReference type="PROSITE" id="PS50937">
    <property type="entry name" value="HTH_MERR_2"/>
    <property type="match status" value="1"/>
</dbReference>
<evidence type="ECO:0000256" key="1">
    <source>
        <dbReference type="ARBA" id="ARBA00023125"/>
    </source>
</evidence>
<dbReference type="GO" id="GO:0003700">
    <property type="term" value="F:DNA-binding transcription factor activity"/>
    <property type="evidence" value="ECO:0007669"/>
    <property type="project" value="InterPro"/>
</dbReference>
<dbReference type="Pfam" id="PF13411">
    <property type="entry name" value="MerR_1"/>
    <property type="match status" value="1"/>
</dbReference>
<dbReference type="InterPro" id="IPR047057">
    <property type="entry name" value="MerR_fam"/>
</dbReference>
<evidence type="ECO:0000313" key="4">
    <source>
        <dbReference type="Proteomes" id="UP000182915"/>
    </source>
</evidence>
<keyword evidence="4" id="KW-1185">Reference proteome</keyword>
<gene>
    <name evidence="3" type="ORF">SAMN04489835_1967</name>
</gene>
<dbReference type="SMART" id="SM00422">
    <property type="entry name" value="HTH_MERR"/>
    <property type="match status" value="1"/>
</dbReference>
<dbReference type="Proteomes" id="UP000182915">
    <property type="component" value="Chromosome I"/>
</dbReference>
<dbReference type="InterPro" id="IPR009061">
    <property type="entry name" value="DNA-bd_dom_put_sf"/>
</dbReference>
<name>A0A1H6JNL9_MYCRU</name>
<evidence type="ECO:0000313" key="3">
    <source>
        <dbReference type="EMBL" id="SEH60778.1"/>
    </source>
</evidence>
<dbReference type="OrthoDB" id="9802944at2"/>
<organism evidence="3 4">
    <name type="scientific">Mycolicibacterium rutilum</name>
    <name type="common">Mycobacterium rutilum</name>
    <dbReference type="NCBI Taxonomy" id="370526"/>
    <lineage>
        <taxon>Bacteria</taxon>
        <taxon>Bacillati</taxon>
        <taxon>Actinomycetota</taxon>
        <taxon>Actinomycetes</taxon>
        <taxon>Mycobacteriales</taxon>
        <taxon>Mycobacteriaceae</taxon>
        <taxon>Mycolicibacterium</taxon>
    </lineage>
</organism>
<dbReference type="RefSeq" id="WP_083406964.1">
    <property type="nucleotide sequence ID" value="NZ_LT629971.1"/>
</dbReference>
<sequence length="150" mass="16743">MSDTPATGGRAGTDEGLLGIGAAARRFGLAESALRYWERCGLLRPAVRKSRWRLYGADELHRIGLIQLWRETGLMSLDEIAKILDHQHDWRHAVASRIDAIEEQQRRLAAAKSHLEHLLTCPDDDPAAHCPVLRDMTAGRSADVTRRETA</sequence>
<dbReference type="EMBL" id="LT629971">
    <property type="protein sequence ID" value="SEH60778.1"/>
    <property type="molecule type" value="Genomic_DNA"/>
</dbReference>
<dbReference type="SUPFAM" id="SSF46955">
    <property type="entry name" value="Putative DNA-binding domain"/>
    <property type="match status" value="1"/>
</dbReference>
<dbReference type="Gene3D" id="1.10.1660.10">
    <property type="match status" value="1"/>
</dbReference>
<evidence type="ECO:0000259" key="2">
    <source>
        <dbReference type="PROSITE" id="PS50937"/>
    </source>
</evidence>
<protein>
    <submittedName>
        <fullName evidence="3">DNA-binding transcriptional regulator, MerR family</fullName>
    </submittedName>
</protein>
<dbReference type="PANTHER" id="PTHR30204:SF97">
    <property type="entry name" value="MERR FAMILY REGULATORY PROTEIN"/>
    <property type="match status" value="1"/>
</dbReference>
<keyword evidence="1 3" id="KW-0238">DNA-binding</keyword>
<dbReference type="AlphaFoldDB" id="A0A1H6JNL9"/>
<feature type="domain" description="HTH merR-type" evidence="2">
    <location>
        <begin position="17"/>
        <end position="86"/>
    </location>
</feature>
<dbReference type="PANTHER" id="PTHR30204">
    <property type="entry name" value="REDOX-CYCLING DRUG-SENSING TRANSCRIPTIONAL ACTIVATOR SOXR"/>
    <property type="match status" value="1"/>
</dbReference>
<proteinExistence type="predicted"/>
<dbReference type="InterPro" id="IPR000551">
    <property type="entry name" value="MerR-type_HTH_dom"/>
</dbReference>
<dbReference type="GO" id="GO:0003677">
    <property type="term" value="F:DNA binding"/>
    <property type="evidence" value="ECO:0007669"/>
    <property type="project" value="UniProtKB-KW"/>
</dbReference>
<accession>A0A1H6JNL9</accession>
<dbReference type="STRING" id="370526.SAMN04489835_1967"/>